<keyword evidence="2 5" id="KW-0812">Transmembrane</keyword>
<keyword evidence="7" id="KW-1185">Reference proteome</keyword>
<evidence type="ECO:0000313" key="7">
    <source>
        <dbReference type="Proteomes" id="UP000655287"/>
    </source>
</evidence>
<dbReference type="EMBL" id="BOOU01000041">
    <property type="protein sequence ID" value="GII77737.1"/>
    <property type="molecule type" value="Genomic_DNA"/>
</dbReference>
<evidence type="ECO:0008006" key="8">
    <source>
        <dbReference type="Google" id="ProtNLM"/>
    </source>
</evidence>
<dbReference type="AlphaFoldDB" id="A0A919R5X8"/>
<feature type="transmembrane region" description="Helical" evidence="5">
    <location>
        <begin position="108"/>
        <end position="124"/>
    </location>
</feature>
<evidence type="ECO:0000256" key="4">
    <source>
        <dbReference type="ARBA" id="ARBA00023136"/>
    </source>
</evidence>
<keyword evidence="3 5" id="KW-1133">Transmembrane helix</keyword>
<name>A0A919R5X8_9ACTN</name>
<evidence type="ECO:0000256" key="1">
    <source>
        <dbReference type="ARBA" id="ARBA00004141"/>
    </source>
</evidence>
<comment type="subcellular location">
    <subcellularLocation>
        <location evidence="1">Membrane</location>
        <topology evidence="1">Multi-pass membrane protein</topology>
    </subcellularLocation>
</comment>
<sequence length="134" mass="13896">MNTNEALAGRSPAARRIGTAARWVLQIVLAAQFAAAGLLKLAGDPQMVAMFGQIGAGQWFRYLVGVLEVAGAAGLLIPRLAGWAALGLAGLMAGAAVTNVAVLHTGPLLPLAYLAAALLVAWLHRARLRHAIDR</sequence>
<protein>
    <recommendedName>
        <fullName evidence="8">DoxX family protein</fullName>
    </recommendedName>
</protein>
<comment type="caution">
    <text evidence="6">The sequence shown here is derived from an EMBL/GenBank/DDBJ whole genome shotgun (WGS) entry which is preliminary data.</text>
</comment>
<reference evidence="6" key="1">
    <citation type="submission" date="2021-01" db="EMBL/GenBank/DDBJ databases">
        <title>Whole genome shotgun sequence of Sphaerisporangium rufum NBRC 109079.</title>
        <authorList>
            <person name="Komaki H."/>
            <person name="Tamura T."/>
        </authorList>
    </citation>
    <scope>NUCLEOTIDE SEQUENCE</scope>
    <source>
        <strain evidence="6">NBRC 109079</strain>
    </source>
</reference>
<keyword evidence="4 5" id="KW-0472">Membrane</keyword>
<feature type="transmembrane region" description="Helical" evidence="5">
    <location>
        <begin position="59"/>
        <end position="77"/>
    </location>
</feature>
<evidence type="ECO:0000256" key="3">
    <source>
        <dbReference type="ARBA" id="ARBA00022989"/>
    </source>
</evidence>
<proteinExistence type="predicted"/>
<evidence type="ECO:0000256" key="5">
    <source>
        <dbReference type="SAM" id="Phobius"/>
    </source>
</evidence>
<evidence type="ECO:0000256" key="2">
    <source>
        <dbReference type="ARBA" id="ARBA00022692"/>
    </source>
</evidence>
<dbReference type="RefSeq" id="WP_203984733.1">
    <property type="nucleotide sequence ID" value="NZ_BOOU01000041.1"/>
</dbReference>
<accession>A0A919R5X8</accession>
<evidence type="ECO:0000313" key="6">
    <source>
        <dbReference type="EMBL" id="GII77737.1"/>
    </source>
</evidence>
<feature type="transmembrane region" description="Helical" evidence="5">
    <location>
        <begin position="20"/>
        <end position="39"/>
    </location>
</feature>
<organism evidence="6 7">
    <name type="scientific">Sphaerisporangium rufum</name>
    <dbReference type="NCBI Taxonomy" id="1381558"/>
    <lineage>
        <taxon>Bacteria</taxon>
        <taxon>Bacillati</taxon>
        <taxon>Actinomycetota</taxon>
        <taxon>Actinomycetes</taxon>
        <taxon>Streptosporangiales</taxon>
        <taxon>Streptosporangiaceae</taxon>
        <taxon>Sphaerisporangium</taxon>
    </lineage>
</organism>
<dbReference type="GO" id="GO:0016020">
    <property type="term" value="C:membrane"/>
    <property type="evidence" value="ECO:0007669"/>
    <property type="project" value="UniProtKB-SubCell"/>
</dbReference>
<dbReference type="Pfam" id="PF13564">
    <property type="entry name" value="DoxX_2"/>
    <property type="match status" value="1"/>
</dbReference>
<gene>
    <name evidence="6" type="ORF">Sru01_27190</name>
</gene>
<dbReference type="Proteomes" id="UP000655287">
    <property type="component" value="Unassembled WGS sequence"/>
</dbReference>
<dbReference type="InterPro" id="IPR032808">
    <property type="entry name" value="DoxX"/>
</dbReference>